<name>A0A840PT83_9ACTN</name>
<dbReference type="RefSeq" id="WP_185055976.1">
    <property type="nucleotide sequence ID" value="NZ_BAABIX010000016.1"/>
</dbReference>
<sequence length="84" mass="8776">MAGTAGILTAARAEALFAGSLSATTRPSREEATAAIRTSVRAHGGTRGCAAQVAACYGDYPDLAAGRMRWALATVQAIYPRRRH</sequence>
<reference evidence="1 2" key="1">
    <citation type="submission" date="2020-08" db="EMBL/GenBank/DDBJ databases">
        <title>Genomic Encyclopedia of Type Strains, Phase IV (KMG-IV): sequencing the most valuable type-strain genomes for metagenomic binning, comparative biology and taxonomic classification.</title>
        <authorList>
            <person name="Goeker M."/>
        </authorList>
    </citation>
    <scope>NUCLEOTIDE SEQUENCE [LARGE SCALE GENOMIC DNA]</scope>
    <source>
        <strain evidence="1 2">DSM 45615</strain>
    </source>
</reference>
<proteinExistence type="predicted"/>
<dbReference type="Proteomes" id="UP000578449">
    <property type="component" value="Unassembled WGS sequence"/>
</dbReference>
<organism evidence="1 2">
    <name type="scientific">Thermocatellispora tengchongensis</name>
    <dbReference type="NCBI Taxonomy" id="1073253"/>
    <lineage>
        <taxon>Bacteria</taxon>
        <taxon>Bacillati</taxon>
        <taxon>Actinomycetota</taxon>
        <taxon>Actinomycetes</taxon>
        <taxon>Streptosporangiales</taxon>
        <taxon>Streptosporangiaceae</taxon>
        <taxon>Thermocatellispora</taxon>
    </lineage>
</organism>
<dbReference type="EMBL" id="JACHGN010000027">
    <property type="protein sequence ID" value="MBB5139145.1"/>
    <property type="molecule type" value="Genomic_DNA"/>
</dbReference>
<protein>
    <submittedName>
        <fullName evidence="1">Asp/Glu/hydantoin racemase</fullName>
    </submittedName>
</protein>
<gene>
    <name evidence="1" type="ORF">HNP84_008908</name>
</gene>
<dbReference type="AlphaFoldDB" id="A0A840PT83"/>
<evidence type="ECO:0000313" key="1">
    <source>
        <dbReference type="EMBL" id="MBB5139145.1"/>
    </source>
</evidence>
<keyword evidence="2" id="KW-1185">Reference proteome</keyword>
<comment type="caution">
    <text evidence="1">The sequence shown here is derived from an EMBL/GenBank/DDBJ whole genome shotgun (WGS) entry which is preliminary data.</text>
</comment>
<accession>A0A840PT83</accession>
<evidence type="ECO:0000313" key="2">
    <source>
        <dbReference type="Proteomes" id="UP000578449"/>
    </source>
</evidence>